<feature type="region of interest" description="Disordered" evidence="1">
    <location>
        <begin position="57"/>
        <end position="97"/>
    </location>
</feature>
<feature type="compositionally biased region" description="Low complexity" evidence="1">
    <location>
        <begin position="57"/>
        <end position="72"/>
    </location>
</feature>
<keyword evidence="2" id="KW-0812">Transmembrane</keyword>
<dbReference type="EMBL" id="JATAAI010000007">
    <property type="protein sequence ID" value="KAK1744653.1"/>
    <property type="molecule type" value="Genomic_DNA"/>
</dbReference>
<keyword evidence="2" id="KW-1133">Transmembrane helix</keyword>
<gene>
    <name evidence="3" type="ORF">QTG54_005186</name>
</gene>
<feature type="compositionally biased region" description="Basic residues" evidence="1">
    <location>
        <begin position="86"/>
        <end position="97"/>
    </location>
</feature>
<comment type="caution">
    <text evidence="3">The sequence shown here is derived from an EMBL/GenBank/DDBJ whole genome shotgun (WGS) entry which is preliminary data.</text>
</comment>
<keyword evidence="2" id="KW-0472">Membrane</keyword>
<feature type="transmembrane region" description="Helical" evidence="2">
    <location>
        <begin position="143"/>
        <end position="171"/>
    </location>
</feature>
<reference evidence="3" key="1">
    <citation type="submission" date="2023-06" db="EMBL/GenBank/DDBJ databases">
        <title>Survivors Of The Sea: Transcriptome response of Skeletonema marinoi to long-term dormancy.</title>
        <authorList>
            <person name="Pinder M.I.M."/>
            <person name="Kourtchenko O."/>
            <person name="Robertson E.K."/>
            <person name="Larsson T."/>
            <person name="Maumus F."/>
            <person name="Osuna-Cruz C.M."/>
            <person name="Vancaester E."/>
            <person name="Stenow R."/>
            <person name="Vandepoele K."/>
            <person name="Ploug H."/>
            <person name="Bruchert V."/>
            <person name="Godhe A."/>
            <person name="Topel M."/>
        </authorList>
    </citation>
    <scope>NUCLEOTIDE SEQUENCE</scope>
    <source>
        <strain evidence="3">R05AC</strain>
    </source>
</reference>
<evidence type="ECO:0000313" key="4">
    <source>
        <dbReference type="Proteomes" id="UP001224775"/>
    </source>
</evidence>
<feature type="region of interest" description="Disordered" evidence="1">
    <location>
        <begin position="1"/>
        <end position="41"/>
    </location>
</feature>
<protein>
    <submittedName>
        <fullName evidence="3">Uncharacterized protein</fullName>
    </submittedName>
</protein>
<evidence type="ECO:0000256" key="2">
    <source>
        <dbReference type="SAM" id="Phobius"/>
    </source>
</evidence>
<feature type="transmembrane region" description="Helical" evidence="2">
    <location>
        <begin position="705"/>
        <end position="728"/>
    </location>
</feature>
<accession>A0AAD8YE65</accession>
<proteinExistence type="predicted"/>
<feature type="region of interest" description="Disordered" evidence="1">
    <location>
        <begin position="417"/>
        <end position="439"/>
    </location>
</feature>
<evidence type="ECO:0000256" key="1">
    <source>
        <dbReference type="SAM" id="MobiDB-lite"/>
    </source>
</evidence>
<name>A0AAD8YE65_9STRA</name>
<keyword evidence="4" id="KW-1185">Reference proteome</keyword>
<dbReference type="Proteomes" id="UP001224775">
    <property type="component" value="Unassembled WGS sequence"/>
</dbReference>
<feature type="compositionally biased region" description="Basic and acidic residues" evidence="1">
    <location>
        <begin position="76"/>
        <end position="85"/>
    </location>
</feature>
<feature type="transmembrane region" description="Helical" evidence="2">
    <location>
        <begin position="104"/>
        <end position="123"/>
    </location>
</feature>
<feature type="compositionally biased region" description="Polar residues" evidence="1">
    <location>
        <begin position="15"/>
        <end position="34"/>
    </location>
</feature>
<dbReference type="AlphaFoldDB" id="A0AAD8YE65"/>
<sequence>MIEDAAHHLKKRRTSPSASPQRAVNSDDYSSDCCNFSFPPPPPSPPRLLLHTVRISSSSSSCSGNNNNNSLELGGGEEKKEDDYHHHHHHAAVSSKKAAHRRSFSNISIVTALSALFIAPLLLWDDRPAKIEVLPFLRHIELIWVALLHISIWPVVVITAVISAVVASYFAGGRHNRWKRIHHHHHYSPTAVTSTTTTCHRLLCRQPRSSLHYKLPLLLSLLMAGLISTQTFLQMAFPSAIWNPAVWTPWSYRVYLPTDLQKDLKGGCFSIVQEGGDFFDDNGATFRSNEVADKSVSSSSSTSLLRSSSSSSTTTNNINSQPLCLSEQQWSHLSSGTLSSHNPTDVATVHRGLSYLQSQSKGIVINALARNIKNSIPDLRRNIEGLVPLLGRDTKLSFVVFENDSVDGTREELSRWAEEVNPTNNHGSSNNNSNDDKSRYNVDLIQCPPPNTNCKLNIIDRNDVYGGKNKTSSGVGKLGDFRQTVLDHIVQNYGTYSHMIVLDVDLGVSVSPLGILHTLGLMSEKSGDSLAEEYVVASAATQVWPGTFGTVAPPYDLSAFRPKPTSANLKVRTLQRQFCEMMPPGDRWRNMCDAASPMQLFMILKNNDPMYHHGRPYEVKSAFNGITMYPLGLIRERGMGAKYSAGKDGQQCEHIGFHLSLRDTMVVNPKWKMNLKVNKPGGPNGLRVSLKVFDAMSKRPNVTRVVGGMNFISLFVFVWAVWVLSVTLRESIPSMIEFFKELRSRSETSFLYGYWLDVTGRGIESPSSSSLVAAVQQQHRIVIEEEGKKYSS</sequence>
<feature type="transmembrane region" description="Helical" evidence="2">
    <location>
        <begin position="215"/>
        <end position="233"/>
    </location>
</feature>
<feature type="compositionally biased region" description="Low complexity" evidence="1">
    <location>
        <begin position="421"/>
        <end position="433"/>
    </location>
</feature>
<evidence type="ECO:0000313" key="3">
    <source>
        <dbReference type="EMBL" id="KAK1744653.1"/>
    </source>
</evidence>
<organism evidence="3 4">
    <name type="scientific">Skeletonema marinoi</name>
    <dbReference type="NCBI Taxonomy" id="267567"/>
    <lineage>
        <taxon>Eukaryota</taxon>
        <taxon>Sar</taxon>
        <taxon>Stramenopiles</taxon>
        <taxon>Ochrophyta</taxon>
        <taxon>Bacillariophyta</taxon>
        <taxon>Coscinodiscophyceae</taxon>
        <taxon>Thalassiosirophycidae</taxon>
        <taxon>Thalassiosirales</taxon>
        <taxon>Skeletonemataceae</taxon>
        <taxon>Skeletonema</taxon>
        <taxon>Skeletonema marinoi-dohrnii complex</taxon>
    </lineage>
</organism>